<dbReference type="EMBL" id="RJKX01000013">
    <property type="protein sequence ID" value="ROQ00452.1"/>
    <property type="molecule type" value="Genomic_DNA"/>
</dbReference>
<evidence type="ECO:0000313" key="1">
    <source>
        <dbReference type="EMBL" id="ROQ00452.1"/>
    </source>
</evidence>
<reference evidence="1 2" key="1">
    <citation type="submission" date="2018-11" db="EMBL/GenBank/DDBJ databases">
        <title>Genomic Encyclopedia of Type Strains, Phase IV (KMG-IV): sequencing the most valuable type-strain genomes for metagenomic binning, comparative biology and taxonomic classification.</title>
        <authorList>
            <person name="Goeker M."/>
        </authorList>
    </citation>
    <scope>NUCLEOTIDE SEQUENCE [LARGE SCALE GENOMIC DNA]</scope>
    <source>
        <strain evidence="1 2">DSM 5900</strain>
    </source>
</reference>
<name>A0A3N1M3Y8_9PROT</name>
<dbReference type="InterPro" id="IPR005564">
    <property type="entry name" value="Major_capsid_GpE"/>
</dbReference>
<comment type="caution">
    <text evidence="1">The sequence shown here is derived from an EMBL/GenBank/DDBJ whole genome shotgun (WGS) entry which is preliminary data.</text>
</comment>
<dbReference type="OrthoDB" id="6388191at2"/>
<accession>A0A3N1M3Y8</accession>
<sequence length="337" mass="37399">MATLNVFQDDAFSAIELTDGLERVDYQPQLLGQLGIFQPRPIRTATAMVEQRDGVLALIQTSPRGAPPAQRTTELREARAFPTWRIAKADRIMADELQSIRAFGSETELMGVQAEVARRSARLRGDVELTFENMRLGAVQGIVIDADGSTKANWFTEFGIAQPAEIDFALNVATTDVRAKCHAVVRAMERASKGAMTTSSSVHALAADDFYDALIGHALVRDTYLNWSAAQDARQNLAFRSFTFGGIVWHNYRGTDDNSTVAIPAGKAKFFPVGAPGVFQHIRSPMESTEFVNTPGREVYYRTVPDRDRDMWVDVEAYAYPLFICTRPGLLMRAKKQ</sequence>
<dbReference type="RefSeq" id="WP_123689729.1">
    <property type="nucleotide sequence ID" value="NZ_AP019700.1"/>
</dbReference>
<keyword evidence="2" id="KW-1185">Reference proteome</keyword>
<evidence type="ECO:0000313" key="2">
    <source>
        <dbReference type="Proteomes" id="UP000278222"/>
    </source>
</evidence>
<dbReference type="Pfam" id="PF03864">
    <property type="entry name" value="Phage_cap_E"/>
    <property type="match status" value="1"/>
</dbReference>
<dbReference type="AlphaFoldDB" id="A0A3N1M3Y8"/>
<gene>
    <name evidence="1" type="ORF">EDC65_2251</name>
</gene>
<dbReference type="Proteomes" id="UP000278222">
    <property type="component" value="Unassembled WGS sequence"/>
</dbReference>
<proteinExistence type="predicted"/>
<protein>
    <submittedName>
        <fullName evidence="1">Major capsid protein E</fullName>
    </submittedName>
</protein>
<organism evidence="1 2">
    <name type="scientific">Stella humosa</name>
    <dbReference type="NCBI Taxonomy" id="94"/>
    <lineage>
        <taxon>Bacteria</taxon>
        <taxon>Pseudomonadati</taxon>
        <taxon>Pseudomonadota</taxon>
        <taxon>Alphaproteobacteria</taxon>
        <taxon>Rhodospirillales</taxon>
        <taxon>Stellaceae</taxon>
        <taxon>Stella</taxon>
    </lineage>
</organism>